<reference evidence="3" key="1">
    <citation type="submission" date="2020-08" db="EMBL/GenBank/DDBJ databases">
        <title>Genome public.</title>
        <authorList>
            <person name="Liu C."/>
            <person name="Sun Q."/>
        </authorList>
    </citation>
    <scope>NUCLEOTIDE SEQUENCE</scope>
    <source>
        <strain evidence="3">BX21</strain>
    </source>
</reference>
<keyword evidence="4" id="KW-1185">Reference proteome</keyword>
<dbReference type="SUPFAM" id="SSF53062">
    <property type="entry name" value="PTS system fructose IIA component-like"/>
    <property type="match status" value="1"/>
</dbReference>
<sequence>MRKIFDEQNINPHVPGIIILTHGPLAISLVESVEMLCLKVENLAAFSLDENDAPEYYHDEFIKALNAFPKSSIVLLDLFGGTPCNQLVVHMKKNEATCLALTGVNMPILVEAISLRGMYKGNGLLKELKKIGNEGIVNINELLLD</sequence>
<evidence type="ECO:0000259" key="2">
    <source>
        <dbReference type="PROSITE" id="PS51096"/>
    </source>
</evidence>
<dbReference type="GO" id="GO:0016020">
    <property type="term" value="C:membrane"/>
    <property type="evidence" value="ECO:0007669"/>
    <property type="project" value="InterPro"/>
</dbReference>
<gene>
    <name evidence="3" type="ORF">H8707_02245</name>
</gene>
<dbReference type="AlphaFoldDB" id="A0A926EV02"/>
<keyword evidence="1" id="KW-0808">Transferase</keyword>
<dbReference type="Pfam" id="PF03610">
    <property type="entry name" value="EIIA-man"/>
    <property type="match status" value="1"/>
</dbReference>
<dbReference type="InterPro" id="IPR004701">
    <property type="entry name" value="PTS_EIIA_man-typ"/>
</dbReference>
<dbReference type="GO" id="GO:0009401">
    <property type="term" value="P:phosphoenolpyruvate-dependent sugar phosphotransferase system"/>
    <property type="evidence" value="ECO:0007669"/>
    <property type="project" value="InterPro"/>
</dbReference>
<dbReference type="GO" id="GO:0016740">
    <property type="term" value="F:transferase activity"/>
    <property type="evidence" value="ECO:0007669"/>
    <property type="project" value="UniProtKB-KW"/>
</dbReference>
<dbReference type="EMBL" id="JACRTG010000007">
    <property type="protein sequence ID" value="MBC8587062.1"/>
    <property type="molecule type" value="Genomic_DNA"/>
</dbReference>
<dbReference type="PROSITE" id="PS51096">
    <property type="entry name" value="PTS_EIIA_TYPE_4"/>
    <property type="match status" value="1"/>
</dbReference>
<dbReference type="InterPro" id="IPR051471">
    <property type="entry name" value="Bacterial_PTS_sugar_comp"/>
</dbReference>
<dbReference type="Gene3D" id="3.40.50.510">
    <property type="entry name" value="Phosphotransferase system, mannose-type IIA component"/>
    <property type="match status" value="1"/>
</dbReference>
<dbReference type="Proteomes" id="UP000601171">
    <property type="component" value="Unassembled WGS sequence"/>
</dbReference>
<organism evidence="3 4">
    <name type="scientific">Paratissierella segnis</name>
    <dbReference type="NCBI Taxonomy" id="2763679"/>
    <lineage>
        <taxon>Bacteria</taxon>
        <taxon>Bacillati</taxon>
        <taxon>Bacillota</taxon>
        <taxon>Tissierellia</taxon>
        <taxon>Tissierellales</taxon>
        <taxon>Tissierellaceae</taxon>
        <taxon>Paratissierella</taxon>
    </lineage>
</organism>
<accession>A0A926EV02</accession>
<dbReference type="PANTHER" id="PTHR33799:SF1">
    <property type="entry name" value="PTS SYSTEM MANNOSE-SPECIFIC EIIAB COMPONENT-RELATED"/>
    <property type="match status" value="1"/>
</dbReference>
<comment type="caution">
    <text evidence="3">The sequence shown here is derived from an EMBL/GenBank/DDBJ whole genome shotgun (WGS) entry which is preliminary data.</text>
</comment>
<protein>
    <recommendedName>
        <fullName evidence="2">PTS EIIA type-4 domain-containing protein</fullName>
    </recommendedName>
</protein>
<dbReference type="RefSeq" id="WP_262428533.1">
    <property type="nucleotide sequence ID" value="NZ_JACRTG010000007.1"/>
</dbReference>
<evidence type="ECO:0000256" key="1">
    <source>
        <dbReference type="ARBA" id="ARBA00022679"/>
    </source>
</evidence>
<evidence type="ECO:0000313" key="4">
    <source>
        <dbReference type="Proteomes" id="UP000601171"/>
    </source>
</evidence>
<feature type="domain" description="PTS EIIA type-4" evidence="2">
    <location>
        <begin position="14"/>
        <end position="136"/>
    </location>
</feature>
<proteinExistence type="predicted"/>
<dbReference type="InterPro" id="IPR036662">
    <property type="entry name" value="PTS_EIIA_man-typ_sf"/>
</dbReference>
<dbReference type="PANTHER" id="PTHR33799">
    <property type="entry name" value="PTS PERMEASE-RELATED-RELATED"/>
    <property type="match status" value="1"/>
</dbReference>
<name>A0A926EV02_9FIRM</name>
<evidence type="ECO:0000313" key="3">
    <source>
        <dbReference type="EMBL" id="MBC8587062.1"/>
    </source>
</evidence>